<dbReference type="InterPro" id="IPR020904">
    <property type="entry name" value="Sc_DH/Rdtase_CS"/>
</dbReference>
<dbReference type="AlphaFoldDB" id="A0A6J7KGT0"/>
<evidence type="ECO:0000256" key="2">
    <source>
        <dbReference type="ARBA" id="ARBA00023002"/>
    </source>
</evidence>
<dbReference type="EMBL" id="CAFBPU010000005">
    <property type="protein sequence ID" value="CAB5022091.1"/>
    <property type="molecule type" value="Genomic_DNA"/>
</dbReference>
<dbReference type="SUPFAM" id="SSF51735">
    <property type="entry name" value="NAD(P)-binding Rossmann-fold domains"/>
    <property type="match status" value="1"/>
</dbReference>
<sequence length="251" mass="25483">MTSSGALDGLVAVVTGGGSGIGEACVRALVDAGARVAIADRLVEAATALAQELGDSAIAVEVDVADQASCERMVEQAVLAFGGLDIGVNCAGVGNPDASHIADISYAEWRRMFSVNIDGVFLSMKAQIPAMIRTGRGGSIVNIASVMGTVATEGAGAYVAAKHAVVGLTKAAAIDHAADGIRVNAVGPGYVDTPMLARRNEEQRAEIGSRHPIARIGRPEEIAAMVLFLASPAASFVTGSLHLADGGYTAR</sequence>
<evidence type="ECO:0000313" key="3">
    <source>
        <dbReference type="EMBL" id="CAB4845833.1"/>
    </source>
</evidence>
<dbReference type="PRINTS" id="PR00080">
    <property type="entry name" value="SDRFAMILY"/>
</dbReference>
<dbReference type="PANTHER" id="PTHR24321:SF8">
    <property type="entry name" value="ESTRADIOL 17-BETA-DEHYDROGENASE 8-RELATED"/>
    <property type="match status" value="1"/>
</dbReference>
<dbReference type="EMBL" id="CAFBND010000092">
    <property type="protein sequence ID" value="CAB4953204.1"/>
    <property type="molecule type" value="Genomic_DNA"/>
</dbReference>
<comment type="similarity">
    <text evidence="1">Belongs to the short-chain dehydrogenases/reductases (SDR) family.</text>
</comment>
<dbReference type="EMBL" id="CAFBIZ010000001">
    <property type="protein sequence ID" value="CAB4845833.1"/>
    <property type="molecule type" value="Genomic_DNA"/>
</dbReference>
<dbReference type="PROSITE" id="PS00061">
    <property type="entry name" value="ADH_SHORT"/>
    <property type="match status" value="1"/>
</dbReference>
<dbReference type="FunFam" id="3.40.50.720:FF:000084">
    <property type="entry name" value="Short-chain dehydrogenase reductase"/>
    <property type="match status" value="1"/>
</dbReference>
<dbReference type="Gene3D" id="3.40.50.720">
    <property type="entry name" value="NAD(P)-binding Rossmann-like Domain"/>
    <property type="match status" value="1"/>
</dbReference>
<reference evidence="4" key="1">
    <citation type="submission" date="2020-05" db="EMBL/GenBank/DDBJ databases">
        <authorList>
            <person name="Chiriac C."/>
            <person name="Salcher M."/>
            <person name="Ghai R."/>
            <person name="Kavagutti S V."/>
        </authorList>
    </citation>
    <scope>NUCLEOTIDE SEQUENCE</scope>
</reference>
<organism evidence="4">
    <name type="scientific">freshwater metagenome</name>
    <dbReference type="NCBI Taxonomy" id="449393"/>
    <lineage>
        <taxon>unclassified sequences</taxon>
        <taxon>metagenomes</taxon>
        <taxon>ecological metagenomes</taxon>
    </lineage>
</organism>
<dbReference type="Pfam" id="PF13561">
    <property type="entry name" value="adh_short_C2"/>
    <property type="match status" value="1"/>
</dbReference>
<evidence type="ECO:0000313" key="4">
    <source>
        <dbReference type="EMBL" id="CAB4953204.1"/>
    </source>
</evidence>
<dbReference type="PANTHER" id="PTHR24321">
    <property type="entry name" value="DEHYDROGENASES, SHORT CHAIN"/>
    <property type="match status" value="1"/>
</dbReference>
<proteinExistence type="inferred from homology"/>
<dbReference type="PRINTS" id="PR00081">
    <property type="entry name" value="GDHRDH"/>
</dbReference>
<evidence type="ECO:0000256" key="1">
    <source>
        <dbReference type="ARBA" id="ARBA00006484"/>
    </source>
</evidence>
<dbReference type="CDD" id="cd05233">
    <property type="entry name" value="SDR_c"/>
    <property type="match status" value="1"/>
</dbReference>
<dbReference type="GO" id="GO:0016491">
    <property type="term" value="F:oxidoreductase activity"/>
    <property type="evidence" value="ECO:0007669"/>
    <property type="project" value="UniProtKB-KW"/>
</dbReference>
<gene>
    <name evidence="3" type="ORF">UFOPK3268_00003</name>
    <name evidence="4" type="ORF">UFOPK3752_01794</name>
    <name evidence="5" type="ORF">UFOPK4150_00310</name>
</gene>
<protein>
    <submittedName>
        <fullName evidence="4">Unannotated protein</fullName>
    </submittedName>
</protein>
<dbReference type="NCBIfam" id="NF005559">
    <property type="entry name" value="PRK07231.1"/>
    <property type="match status" value="1"/>
</dbReference>
<evidence type="ECO:0000313" key="5">
    <source>
        <dbReference type="EMBL" id="CAB5022091.1"/>
    </source>
</evidence>
<dbReference type="InterPro" id="IPR002347">
    <property type="entry name" value="SDR_fam"/>
</dbReference>
<dbReference type="InterPro" id="IPR036291">
    <property type="entry name" value="NAD(P)-bd_dom_sf"/>
</dbReference>
<accession>A0A6J7KGT0</accession>
<name>A0A6J7KGT0_9ZZZZ</name>
<keyword evidence="2" id="KW-0560">Oxidoreductase</keyword>